<name>A1WLS2_VEREI</name>
<dbReference type="eggNOG" id="COG3181">
    <property type="taxonomic scope" value="Bacteria"/>
</dbReference>
<dbReference type="STRING" id="391735.Veis_2841"/>
<comment type="similarity">
    <text evidence="1">Belongs to the UPF0065 (bug) family.</text>
</comment>
<keyword evidence="2" id="KW-0732">Signal</keyword>
<reference evidence="4" key="1">
    <citation type="submission" date="2006-12" db="EMBL/GenBank/DDBJ databases">
        <title>Complete sequence of chromosome 1 of Verminephrobacter eiseniae EF01-2.</title>
        <authorList>
            <person name="Copeland A."/>
            <person name="Lucas S."/>
            <person name="Lapidus A."/>
            <person name="Barry K."/>
            <person name="Detter J.C."/>
            <person name="Glavina del Rio T."/>
            <person name="Dalin E."/>
            <person name="Tice H."/>
            <person name="Pitluck S."/>
            <person name="Chertkov O."/>
            <person name="Brettin T."/>
            <person name="Bruce D."/>
            <person name="Han C."/>
            <person name="Tapia R."/>
            <person name="Gilna P."/>
            <person name="Schmutz J."/>
            <person name="Larimer F."/>
            <person name="Land M."/>
            <person name="Hauser L."/>
            <person name="Kyrpides N."/>
            <person name="Kim E."/>
            <person name="Stahl D."/>
            <person name="Richardson P."/>
        </authorList>
    </citation>
    <scope>NUCLEOTIDE SEQUENCE [LARGE SCALE GENOMIC DNA]</scope>
    <source>
        <strain evidence="4">EF01-2</strain>
    </source>
</reference>
<dbReference type="InterPro" id="IPR042100">
    <property type="entry name" value="Bug_dom1"/>
</dbReference>
<evidence type="ECO:0000256" key="2">
    <source>
        <dbReference type="SAM" id="SignalP"/>
    </source>
</evidence>
<dbReference type="OrthoDB" id="9780943at2"/>
<dbReference type="Gene3D" id="3.40.190.150">
    <property type="entry name" value="Bordetella uptake gene, domain 1"/>
    <property type="match status" value="1"/>
</dbReference>
<gene>
    <name evidence="3" type="ordered locus">Veis_2841</name>
</gene>
<proteinExistence type="inferred from homology"/>
<sequence length="325" mass="33787">MPTRILRFLLFMACAACAGGAGSAPAYPDRPIKLIVHTTPGSASDAAARLVAQEMGRRLGQQMVVDNRAGAGGAIGVNVVAKAPADGHTLLAGASSVMVMLPAVSRRKLPYDADADFAPIGRISASPFLLVVGGHSGIASLAELLAAARADPGRISYASAGPATNPHMLGEMLSLLSGTVLRHVPYRGPGPAQIDLLGGSVDMQFDTPSATLALIQAGKLRALAVTGSTRLAALPEVPTVGELGYPQLQLLGWTALYAPRAVPPAVLALLQETLRQTLLSPPVRAGLLAMGSQPDTLIGDELLQEQRKSRERWRQLAQDRGIALD</sequence>
<dbReference type="HOGENOM" id="CLU_045683_0_0_4"/>
<evidence type="ECO:0000313" key="3">
    <source>
        <dbReference type="EMBL" id="ABM58579.1"/>
    </source>
</evidence>
<feature type="signal peptide" evidence="2">
    <location>
        <begin position="1"/>
        <end position="18"/>
    </location>
</feature>
<dbReference type="PANTHER" id="PTHR42928:SF5">
    <property type="entry name" value="BLR1237 PROTEIN"/>
    <property type="match status" value="1"/>
</dbReference>
<evidence type="ECO:0000256" key="1">
    <source>
        <dbReference type="ARBA" id="ARBA00006987"/>
    </source>
</evidence>
<organism evidence="3 4">
    <name type="scientific">Verminephrobacter eiseniae (strain EF01-2)</name>
    <dbReference type="NCBI Taxonomy" id="391735"/>
    <lineage>
        <taxon>Bacteria</taxon>
        <taxon>Pseudomonadati</taxon>
        <taxon>Pseudomonadota</taxon>
        <taxon>Betaproteobacteria</taxon>
        <taxon>Burkholderiales</taxon>
        <taxon>Comamonadaceae</taxon>
        <taxon>Verminephrobacter</taxon>
    </lineage>
</organism>
<dbReference type="GeneID" id="76461339"/>
<protein>
    <submittedName>
        <fullName evidence="3">Uncharacterized protein UPF0065</fullName>
    </submittedName>
</protein>
<dbReference type="PIRSF" id="PIRSF017082">
    <property type="entry name" value="YflP"/>
    <property type="match status" value="1"/>
</dbReference>
<dbReference type="PANTHER" id="PTHR42928">
    <property type="entry name" value="TRICARBOXYLATE-BINDING PROTEIN"/>
    <property type="match status" value="1"/>
</dbReference>
<dbReference type="AlphaFoldDB" id="A1WLS2"/>
<keyword evidence="4" id="KW-1185">Reference proteome</keyword>
<feature type="chain" id="PRO_5002640148" evidence="2">
    <location>
        <begin position="19"/>
        <end position="325"/>
    </location>
</feature>
<dbReference type="Pfam" id="PF03401">
    <property type="entry name" value="TctC"/>
    <property type="match status" value="1"/>
</dbReference>
<dbReference type="Proteomes" id="UP000000374">
    <property type="component" value="Chromosome"/>
</dbReference>
<evidence type="ECO:0000313" key="4">
    <source>
        <dbReference type="Proteomes" id="UP000000374"/>
    </source>
</evidence>
<dbReference type="Gene3D" id="3.40.190.10">
    <property type="entry name" value="Periplasmic binding protein-like II"/>
    <property type="match status" value="1"/>
</dbReference>
<dbReference type="InterPro" id="IPR005064">
    <property type="entry name" value="BUG"/>
</dbReference>
<dbReference type="EMBL" id="CP000542">
    <property type="protein sequence ID" value="ABM58579.1"/>
    <property type="molecule type" value="Genomic_DNA"/>
</dbReference>
<dbReference type="CDD" id="cd07012">
    <property type="entry name" value="PBP2_Bug_TTT"/>
    <property type="match status" value="1"/>
</dbReference>
<dbReference type="RefSeq" id="WP_011810575.1">
    <property type="nucleotide sequence ID" value="NC_008786.1"/>
</dbReference>
<accession>A1WLS2</accession>
<dbReference type="KEGG" id="vei:Veis_2841"/>
<dbReference type="SUPFAM" id="SSF53850">
    <property type="entry name" value="Periplasmic binding protein-like II"/>
    <property type="match status" value="1"/>
</dbReference>